<evidence type="ECO:0000259" key="11">
    <source>
        <dbReference type="PROSITE" id="PS51900"/>
    </source>
</evidence>
<evidence type="ECO:0000256" key="3">
    <source>
        <dbReference type="ARBA" id="ARBA00022618"/>
    </source>
</evidence>
<keyword evidence="13" id="KW-1185">Reference proteome</keyword>
<dbReference type="PANTHER" id="PTHR30349">
    <property type="entry name" value="PHAGE INTEGRASE-RELATED"/>
    <property type="match status" value="1"/>
</dbReference>
<keyword evidence="4 9" id="KW-0159">Chromosome partition</keyword>
<dbReference type="PANTHER" id="PTHR30349:SF77">
    <property type="entry name" value="TYROSINE RECOMBINASE XERC"/>
    <property type="match status" value="1"/>
</dbReference>
<dbReference type="InterPro" id="IPR010998">
    <property type="entry name" value="Integrase_recombinase_N"/>
</dbReference>
<evidence type="ECO:0000256" key="8">
    <source>
        <dbReference type="ARBA" id="ARBA00023306"/>
    </source>
</evidence>
<evidence type="ECO:0000256" key="6">
    <source>
        <dbReference type="ARBA" id="ARBA00023125"/>
    </source>
</evidence>
<feature type="active site" evidence="9">
    <location>
        <position position="278"/>
    </location>
</feature>
<evidence type="ECO:0000256" key="2">
    <source>
        <dbReference type="ARBA" id="ARBA00022490"/>
    </source>
</evidence>
<keyword evidence="6 9" id="KW-0238">DNA-binding</keyword>
<reference evidence="12" key="1">
    <citation type="submission" date="2023-06" db="EMBL/GenBank/DDBJ databases">
        <title>Egi l300058.</title>
        <authorList>
            <person name="Gao L."/>
            <person name="Fang B.-Z."/>
            <person name="Li W.-J."/>
        </authorList>
    </citation>
    <scope>NUCLEOTIDE SEQUENCE</scope>
    <source>
        <strain evidence="12">EGI L300058</strain>
    </source>
</reference>
<comment type="similarity">
    <text evidence="9">Belongs to the 'phage' integrase family. XerC subfamily.</text>
</comment>
<dbReference type="InterPro" id="IPR044068">
    <property type="entry name" value="CB"/>
</dbReference>
<feature type="domain" description="Tyr recombinase" evidence="10">
    <location>
        <begin position="137"/>
        <end position="323"/>
    </location>
</feature>
<feature type="active site" description="O-(3'-phospho-DNA)-tyrosine intermediate" evidence="9">
    <location>
        <position position="310"/>
    </location>
</feature>
<dbReference type="PROSITE" id="PS51898">
    <property type="entry name" value="TYR_RECOMBINASE"/>
    <property type="match status" value="1"/>
</dbReference>
<dbReference type="InterPro" id="IPR004107">
    <property type="entry name" value="Integrase_SAM-like_N"/>
</dbReference>
<keyword evidence="2 9" id="KW-0963">Cytoplasm</keyword>
<comment type="function">
    <text evidence="9">Site-specific tyrosine recombinase, which acts by catalyzing the cutting and rejoining of the recombining DNA molecules. The XerC-XerD complex is essential to convert dimers of the bacterial chromosome into monomers to permit their segregation at cell division. It also contributes to the segregational stability of plasmids.</text>
</comment>
<dbReference type="Gene3D" id="1.10.150.130">
    <property type="match status" value="1"/>
</dbReference>
<accession>A0ABT8GDV0</accession>
<keyword evidence="7 9" id="KW-0233">DNA recombination</keyword>
<evidence type="ECO:0000256" key="7">
    <source>
        <dbReference type="ARBA" id="ARBA00023172"/>
    </source>
</evidence>
<dbReference type="InterPro" id="IPR002104">
    <property type="entry name" value="Integrase_catalytic"/>
</dbReference>
<dbReference type="RefSeq" id="WP_301140779.1">
    <property type="nucleotide sequence ID" value="NZ_JAUHQA010000001.1"/>
</dbReference>
<dbReference type="SUPFAM" id="SSF56349">
    <property type="entry name" value="DNA breaking-rejoining enzymes"/>
    <property type="match status" value="1"/>
</dbReference>
<dbReference type="InterPro" id="IPR023009">
    <property type="entry name" value="Tyrosine_recombinase_XerC/XerD"/>
</dbReference>
<evidence type="ECO:0000313" key="12">
    <source>
        <dbReference type="EMBL" id="MDN4479605.1"/>
    </source>
</evidence>
<evidence type="ECO:0000313" key="13">
    <source>
        <dbReference type="Proteomes" id="UP001172708"/>
    </source>
</evidence>
<dbReference type="Gene3D" id="1.10.443.10">
    <property type="entry name" value="Intergrase catalytic core"/>
    <property type="match status" value="1"/>
</dbReference>
<evidence type="ECO:0000259" key="10">
    <source>
        <dbReference type="PROSITE" id="PS51898"/>
    </source>
</evidence>
<dbReference type="PROSITE" id="PS51900">
    <property type="entry name" value="CB"/>
    <property type="match status" value="1"/>
</dbReference>
<keyword evidence="8 9" id="KW-0131">Cell cycle</keyword>
<organism evidence="12 13">
    <name type="scientific">Demequina muriae</name>
    <dbReference type="NCBI Taxonomy" id="3051664"/>
    <lineage>
        <taxon>Bacteria</taxon>
        <taxon>Bacillati</taxon>
        <taxon>Actinomycetota</taxon>
        <taxon>Actinomycetes</taxon>
        <taxon>Micrococcales</taxon>
        <taxon>Demequinaceae</taxon>
        <taxon>Demequina</taxon>
    </lineage>
</organism>
<feature type="active site" evidence="9">
    <location>
        <position position="275"/>
    </location>
</feature>
<dbReference type="Pfam" id="PF00589">
    <property type="entry name" value="Phage_integrase"/>
    <property type="match status" value="1"/>
</dbReference>
<evidence type="ECO:0000256" key="5">
    <source>
        <dbReference type="ARBA" id="ARBA00022908"/>
    </source>
</evidence>
<evidence type="ECO:0000256" key="4">
    <source>
        <dbReference type="ARBA" id="ARBA00022829"/>
    </source>
</evidence>
<dbReference type="InterPro" id="IPR013762">
    <property type="entry name" value="Integrase-like_cat_sf"/>
</dbReference>
<feature type="active site" evidence="9">
    <location>
        <position position="205"/>
    </location>
</feature>
<keyword evidence="5 9" id="KW-0229">DNA integration</keyword>
<evidence type="ECO:0000256" key="9">
    <source>
        <dbReference type="HAMAP-Rule" id="MF_01808"/>
    </source>
</evidence>
<feature type="active site" evidence="9">
    <location>
        <position position="301"/>
    </location>
</feature>
<keyword evidence="3 9" id="KW-0132">Cell division</keyword>
<dbReference type="Proteomes" id="UP001172708">
    <property type="component" value="Unassembled WGS sequence"/>
</dbReference>
<dbReference type="HAMAP" id="MF_01808">
    <property type="entry name" value="Recomb_XerC_XerD"/>
    <property type="match status" value="1"/>
</dbReference>
<dbReference type="InterPro" id="IPR050090">
    <property type="entry name" value="Tyrosine_recombinase_XerCD"/>
</dbReference>
<sequence length="329" mass="35731">MPTRGARGRTGLIALFEGYLRHQRGLSENTVRAYRGDLSHLAAFVTHGDVMPSSLHDDHDDRDDLGDDVLDVDSALESVELQDLRAWLAMMAGAGLSRTTLARRGAAVRAFYAWAHKNEHVDHNPALRLASARAASTLPAVMSPADVMTLLSVAQTRCDDGDAMHLRDWAAAELLYATGMRVGELASVDLADIDLDERLVRVVGKGNKERVVPFGVPAARAIRAWIADGRPALVSHETDSALFLGRRGGRAGQRQIREAIHALCRAADVPEIAPHALRHSAATHLLTGGSDLRSVQEVLGHASLNTTQRYTHVSAERLRATYQLAHPRA</sequence>
<dbReference type="Pfam" id="PF02899">
    <property type="entry name" value="Phage_int_SAM_1"/>
    <property type="match status" value="2"/>
</dbReference>
<gene>
    <name evidence="9" type="primary">xerC</name>
    <name evidence="12" type="ORF">QQX02_01530</name>
</gene>
<comment type="subunit">
    <text evidence="9">Forms a cyclic heterotetrameric complex composed of two molecules of XerC and two molecules of XerD.</text>
</comment>
<name>A0ABT8GDV0_9MICO</name>
<comment type="caution">
    <text evidence="12">The sequence shown here is derived from an EMBL/GenBank/DDBJ whole genome shotgun (WGS) entry which is preliminary data.</text>
</comment>
<feature type="domain" description="Core-binding (CB)" evidence="11">
    <location>
        <begin position="7"/>
        <end position="116"/>
    </location>
</feature>
<dbReference type="InterPro" id="IPR011010">
    <property type="entry name" value="DNA_brk_join_enz"/>
</dbReference>
<dbReference type="EMBL" id="JAUHQA010000001">
    <property type="protein sequence ID" value="MDN4479605.1"/>
    <property type="molecule type" value="Genomic_DNA"/>
</dbReference>
<proteinExistence type="inferred from homology"/>
<comment type="subcellular location">
    <subcellularLocation>
        <location evidence="1 9">Cytoplasm</location>
    </subcellularLocation>
</comment>
<protein>
    <recommendedName>
        <fullName evidence="9">Tyrosine recombinase XerC</fullName>
    </recommendedName>
</protein>
<feature type="active site" evidence="9">
    <location>
        <position position="181"/>
    </location>
</feature>
<evidence type="ECO:0000256" key="1">
    <source>
        <dbReference type="ARBA" id="ARBA00004496"/>
    </source>
</evidence>